<dbReference type="GO" id="GO:0016740">
    <property type="term" value="F:transferase activity"/>
    <property type="evidence" value="ECO:0007669"/>
    <property type="project" value="UniProtKB-KW"/>
</dbReference>
<keyword evidence="1" id="KW-0808">Transferase</keyword>
<evidence type="ECO:0000313" key="2">
    <source>
        <dbReference type="Proteomes" id="UP000198994"/>
    </source>
</evidence>
<keyword evidence="2" id="KW-1185">Reference proteome</keyword>
<gene>
    <name evidence="1" type="ORF">SAMN04488105_1255</name>
</gene>
<evidence type="ECO:0000313" key="1">
    <source>
        <dbReference type="EMBL" id="SDF50315.1"/>
    </source>
</evidence>
<dbReference type="OrthoDB" id="7818863at2"/>
<dbReference type="InterPro" id="IPR027417">
    <property type="entry name" value="P-loop_NTPase"/>
</dbReference>
<protein>
    <submittedName>
        <fullName evidence="1">Sulfotransferase family protein</fullName>
    </submittedName>
</protein>
<reference evidence="2" key="1">
    <citation type="submission" date="2016-10" db="EMBL/GenBank/DDBJ databases">
        <authorList>
            <person name="Varghese N."/>
            <person name="Submissions S."/>
        </authorList>
    </citation>
    <scope>NUCLEOTIDE SEQUENCE [LARGE SCALE GENOMIC DNA]</scope>
    <source>
        <strain evidence="2">DSM 10146</strain>
    </source>
</reference>
<accession>A0A1G7LLG5</accession>
<organism evidence="1 2">
    <name type="scientific">Salipiger thiooxidans</name>
    <dbReference type="NCBI Taxonomy" id="282683"/>
    <lineage>
        <taxon>Bacteria</taxon>
        <taxon>Pseudomonadati</taxon>
        <taxon>Pseudomonadota</taxon>
        <taxon>Alphaproteobacteria</taxon>
        <taxon>Rhodobacterales</taxon>
        <taxon>Roseobacteraceae</taxon>
        <taxon>Salipiger</taxon>
    </lineage>
</organism>
<dbReference type="STRING" id="282683.SAMN04488105_1255"/>
<dbReference type="Proteomes" id="UP000198994">
    <property type="component" value="Unassembled WGS sequence"/>
</dbReference>
<dbReference type="AlphaFoldDB" id="A0A1G7LLG5"/>
<dbReference type="SUPFAM" id="SSF52540">
    <property type="entry name" value="P-loop containing nucleoside triphosphate hydrolases"/>
    <property type="match status" value="1"/>
</dbReference>
<name>A0A1G7LLG5_9RHOB</name>
<sequence>MWTDTSLLLRQSLRQGIAETLNTHKPGSKSDIALIGSRRSGSTLLMQVIGHAPGVKSSDQPFALTTATNAQMQHLGWPPGGMFIAPDEQTTAKLQTYVRKMRQGEIHVREPWRFWKGDFHFRSDRLVLKTTDASYLKPLLDEAGFLTILYFRHPVPQSISCARNGWGHKLDQFASHRPLCERLLAPELRDLLDRILAEGTQIEQYVLGWCLENMPLFAAFQGGTPTIFYEDMVLDPDGTIARLVELCDIAPTPKMRAMFGNASNSVRGLSDREGADAIRSGDVQALIGRWRGKVEEADIARAQAILDHFPGCPYRASDIRPVSALAGEAAA</sequence>
<proteinExistence type="predicted"/>
<dbReference type="EMBL" id="FNAV01000025">
    <property type="protein sequence ID" value="SDF50315.1"/>
    <property type="molecule type" value="Genomic_DNA"/>
</dbReference>
<dbReference type="Pfam" id="PF13469">
    <property type="entry name" value="Sulfotransfer_3"/>
    <property type="match status" value="1"/>
</dbReference>
<dbReference type="RefSeq" id="WP_089963720.1">
    <property type="nucleotide sequence ID" value="NZ_FNAV01000025.1"/>
</dbReference>
<dbReference type="Gene3D" id="3.40.50.300">
    <property type="entry name" value="P-loop containing nucleotide triphosphate hydrolases"/>
    <property type="match status" value="1"/>
</dbReference>